<dbReference type="InParanoid" id="A0A074YMT0"/>
<sequence length="343" mass="39220">MDTMANSSHSGQKRIRDDSPDLILLPLRKRLDLPQIRSTADTQENQTDAPRRRKRSVSPDGGVAIDEETLAKFRIYRDVVPSIKAKQLVHHAHVHDTRRQSSLNRAHRSSVESALLPQVHVSTLPVFQHTRGSYIAEPGSVTRLYKPFTGLQPEQPLGDVLLNPRLGMEVEGGKLYLAQTLHHYCRKQIQCPLHGQGEVKPGHNRTARKVQETGQVYRAWYCATQPKWEGHRIDNTEYIQLAMEQLEQPLFDKILLELIRQLRFKDCQPVGRGRSPQPDDFDYHDLLQYVKQRPVDSRVMRKRTSIAPKARSDFQFGATHLVSSIGIGHEAGDPHKKNENERN</sequence>
<name>A0A074YMT0_AURSE</name>
<reference evidence="2 3" key="1">
    <citation type="journal article" date="2014" name="BMC Genomics">
        <title>Genome sequencing of four Aureobasidium pullulans varieties: biotechnological potential, stress tolerance, and description of new species.</title>
        <authorList>
            <person name="Gostin Ar C."/>
            <person name="Ohm R.A."/>
            <person name="Kogej T."/>
            <person name="Sonjak S."/>
            <person name="Turk M."/>
            <person name="Zajc J."/>
            <person name="Zalar P."/>
            <person name="Grube M."/>
            <person name="Sun H."/>
            <person name="Han J."/>
            <person name="Sharma A."/>
            <person name="Chiniquy J."/>
            <person name="Ngan C.Y."/>
            <person name="Lipzen A."/>
            <person name="Barry K."/>
            <person name="Grigoriev I.V."/>
            <person name="Gunde-Cimerman N."/>
        </authorList>
    </citation>
    <scope>NUCLEOTIDE SEQUENCE [LARGE SCALE GENOMIC DNA]</scope>
    <source>
        <strain evidence="2 3">EXF-2481</strain>
    </source>
</reference>
<dbReference type="AlphaFoldDB" id="A0A074YMT0"/>
<accession>A0A074YMT0</accession>
<dbReference type="STRING" id="1043005.A0A074YMT0"/>
<protein>
    <submittedName>
        <fullName evidence="2">Uncharacterized protein</fullName>
    </submittedName>
</protein>
<organism evidence="2 3">
    <name type="scientific">Aureobasidium subglaciale (strain EXF-2481)</name>
    <name type="common">Aureobasidium pullulans var. subglaciale</name>
    <dbReference type="NCBI Taxonomy" id="1043005"/>
    <lineage>
        <taxon>Eukaryota</taxon>
        <taxon>Fungi</taxon>
        <taxon>Dikarya</taxon>
        <taxon>Ascomycota</taxon>
        <taxon>Pezizomycotina</taxon>
        <taxon>Dothideomycetes</taxon>
        <taxon>Dothideomycetidae</taxon>
        <taxon>Dothideales</taxon>
        <taxon>Saccotheciaceae</taxon>
        <taxon>Aureobasidium</taxon>
    </lineage>
</organism>
<evidence type="ECO:0000313" key="3">
    <source>
        <dbReference type="Proteomes" id="UP000030641"/>
    </source>
</evidence>
<dbReference type="GeneID" id="25363547"/>
<dbReference type="Proteomes" id="UP000030641">
    <property type="component" value="Unassembled WGS sequence"/>
</dbReference>
<keyword evidence="3" id="KW-1185">Reference proteome</keyword>
<dbReference type="EMBL" id="KL584754">
    <property type="protein sequence ID" value="KEQ97414.1"/>
    <property type="molecule type" value="Genomic_DNA"/>
</dbReference>
<dbReference type="HOGENOM" id="CLU_808888_0_0_1"/>
<evidence type="ECO:0000313" key="2">
    <source>
        <dbReference type="EMBL" id="KEQ97414.1"/>
    </source>
</evidence>
<evidence type="ECO:0000256" key="1">
    <source>
        <dbReference type="SAM" id="MobiDB-lite"/>
    </source>
</evidence>
<feature type="compositionally biased region" description="Polar residues" evidence="1">
    <location>
        <begin position="36"/>
        <end position="48"/>
    </location>
</feature>
<proteinExistence type="predicted"/>
<gene>
    <name evidence="2" type="ORF">AUEXF2481DRAFT_27662</name>
</gene>
<dbReference type="OrthoDB" id="3904404at2759"/>
<feature type="region of interest" description="Disordered" evidence="1">
    <location>
        <begin position="34"/>
        <end position="61"/>
    </location>
</feature>
<dbReference type="RefSeq" id="XP_013345799.1">
    <property type="nucleotide sequence ID" value="XM_013490345.1"/>
</dbReference>